<dbReference type="EMBL" id="WITJ01000009">
    <property type="protein sequence ID" value="MQW39797.1"/>
    <property type="molecule type" value="Genomic_DNA"/>
</dbReference>
<evidence type="ECO:0000256" key="1">
    <source>
        <dbReference type="ARBA" id="ARBA00004651"/>
    </source>
</evidence>
<evidence type="ECO:0000256" key="6">
    <source>
        <dbReference type="ARBA" id="ARBA00023136"/>
    </source>
</evidence>
<dbReference type="InterPro" id="IPR050189">
    <property type="entry name" value="MFS_Efflux_Transporters"/>
</dbReference>
<evidence type="ECO:0000313" key="9">
    <source>
        <dbReference type="EMBL" id="MQW39797.1"/>
    </source>
</evidence>
<feature type="transmembrane region" description="Helical" evidence="7">
    <location>
        <begin position="7"/>
        <end position="29"/>
    </location>
</feature>
<dbReference type="GO" id="GO:0005886">
    <property type="term" value="C:plasma membrane"/>
    <property type="evidence" value="ECO:0007669"/>
    <property type="project" value="UniProtKB-SubCell"/>
</dbReference>
<comment type="subcellular location">
    <subcellularLocation>
        <location evidence="1">Cell membrane</location>
        <topology evidence="1">Multi-pass membrane protein</topology>
    </subcellularLocation>
</comment>
<dbReference type="Pfam" id="PF07690">
    <property type="entry name" value="MFS_1"/>
    <property type="match status" value="1"/>
</dbReference>
<gene>
    <name evidence="9" type="ORF">GHI93_07655</name>
</gene>
<accession>A0A7X1ZAR1</accession>
<keyword evidence="10" id="KW-1185">Reference proteome</keyword>
<comment type="caution">
    <text evidence="9">The sequence shown here is derived from an EMBL/GenBank/DDBJ whole genome shotgun (WGS) entry which is preliminary data.</text>
</comment>
<dbReference type="OrthoDB" id="212436at2"/>
<feature type="domain" description="Major facilitator superfamily (MFS) profile" evidence="8">
    <location>
        <begin position="4"/>
        <end position="379"/>
    </location>
</feature>
<feature type="transmembrane region" description="Helical" evidence="7">
    <location>
        <begin position="295"/>
        <end position="316"/>
    </location>
</feature>
<dbReference type="PROSITE" id="PS50850">
    <property type="entry name" value="MFS"/>
    <property type="match status" value="1"/>
</dbReference>
<dbReference type="AlphaFoldDB" id="A0A7X1ZAR1"/>
<feature type="transmembrane region" description="Helical" evidence="7">
    <location>
        <begin position="206"/>
        <end position="226"/>
    </location>
</feature>
<keyword evidence="5 7" id="KW-1133">Transmembrane helix</keyword>
<dbReference type="InterPro" id="IPR020846">
    <property type="entry name" value="MFS_dom"/>
</dbReference>
<keyword evidence="4 7" id="KW-0812">Transmembrane</keyword>
<dbReference type="Gene3D" id="1.20.1250.20">
    <property type="entry name" value="MFS general substrate transporter like domains"/>
    <property type="match status" value="1"/>
</dbReference>
<feature type="transmembrane region" description="Helical" evidence="7">
    <location>
        <begin position="95"/>
        <end position="117"/>
    </location>
</feature>
<feature type="transmembrane region" description="Helical" evidence="7">
    <location>
        <begin position="160"/>
        <end position="185"/>
    </location>
</feature>
<dbReference type="CDD" id="cd17324">
    <property type="entry name" value="MFS_NepI_like"/>
    <property type="match status" value="1"/>
</dbReference>
<keyword evidence="6 7" id="KW-0472">Membrane</keyword>
<dbReference type="SUPFAM" id="SSF103473">
    <property type="entry name" value="MFS general substrate transporter"/>
    <property type="match status" value="1"/>
</dbReference>
<evidence type="ECO:0000256" key="2">
    <source>
        <dbReference type="ARBA" id="ARBA00022448"/>
    </source>
</evidence>
<feature type="transmembrane region" description="Helical" evidence="7">
    <location>
        <begin position="328"/>
        <end position="351"/>
    </location>
</feature>
<evidence type="ECO:0000256" key="7">
    <source>
        <dbReference type="SAM" id="Phobius"/>
    </source>
</evidence>
<reference evidence="9 10" key="1">
    <citation type="submission" date="2019-10" db="EMBL/GenBank/DDBJ databases">
        <authorList>
            <person name="Dong K."/>
        </authorList>
    </citation>
    <scope>NUCLEOTIDE SEQUENCE [LARGE SCALE GENOMIC DNA]</scope>
    <source>
        <strain evidence="9 10">DSM 28960</strain>
    </source>
</reference>
<feature type="transmembrane region" description="Helical" evidence="7">
    <location>
        <begin position="41"/>
        <end position="58"/>
    </location>
</feature>
<proteinExistence type="predicted"/>
<keyword evidence="2" id="KW-0813">Transport</keyword>
<evidence type="ECO:0000256" key="4">
    <source>
        <dbReference type="ARBA" id="ARBA00022692"/>
    </source>
</evidence>
<evidence type="ECO:0000256" key="5">
    <source>
        <dbReference type="ARBA" id="ARBA00022989"/>
    </source>
</evidence>
<feature type="transmembrane region" description="Helical" evidence="7">
    <location>
        <begin position="70"/>
        <end position="89"/>
    </location>
</feature>
<dbReference type="InterPro" id="IPR036259">
    <property type="entry name" value="MFS_trans_sf"/>
</dbReference>
<organism evidence="9 10">
    <name type="scientific">Lactococcus hircilactis</name>
    <dbReference type="NCBI Taxonomy" id="1494462"/>
    <lineage>
        <taxon>Bacteria</taxon>
        <taxon>Bacillati</taxon>
        <taxon>Bacillota</taxon>
        <taxon>Bacilli</taxon>
        <taxon>Lactobacillales</taxon>
        <taxon>Streptococcaceae</taxon>
        <taxon>Lactococcus</taxon>
    </lineage>
</organism>
<dbReference type="GO" id="GO:0022857">
    <property type="term" value="F:transmembrane transporter activity"/>
    <property type="evidence" value="ECO:0007669"/>
    <property type="project" value="InterPro"/>
</dbReference>
<feature type="transmembrane region" description="Helical" evidence="7">
    <location>
        <begin position="238"/>
        <end position="259"/>
    </location>
</feature>
<sequence>MKKYSILFFLIMFLIGTDSFLISPLLPILARNFNVSAANSAWMTATYAIGFALFALVAGPLSDSRDRKNVMLVGLIGFGLATLLCGLASNFTLMLIFRFLAGVSASFITPQVWASVPRVTRDNSSRMKLMGVVMAGLAGAQVLGVPIGSFLALHSWHMPFFVVAASTLLLIFALWRLLPGLPPVLGSEKQKVSKIYAKLLKNRSGMGFVTGFGVIFVGSIAVMSFLGTWFNQDFHLDLAQVGTALLFVGLGQFLGGLFGSHITQHFGNQRWLRIAFISWALLYLILPFMPNLPLAVVVLALIFGINGMTIPVLVLTNQNTAPEVRGTMSALSNFSMYTGQAVGGAFAGVFYSHFPGYFGISYFALVIFLSAALIYWRSGFWKVYKS</sequence>
<dbReference type="RefSeq" id="WP_153496463.1">
    <property type="nucleotide sequence ID" value="NZ_CBCRWP010000007.1"/>
</dbReference>
<evidence type="ECO:0000259" key="8">
    <source>
        <dbReference type="PROSITE" id="PS50850"/>
    </source>
</evidence>
<feature type="transmembrane region" description="Helical" evidence="7">
    <location>
        <begin position="357"/>
        <end position="376"/>
    </location>
</feature>
<dbReference type="PANTHER" id="PTHR43124:SF3">
    <property type="entry name" value="CHLORAMPHENICOL EFFLUX PUMP RV0191"/>
    <property type="match status" value="1"/>
</dbReference>
<evidence type="ECO:0000256" key="3">
    <source>
        <dbReference type="ARBA" id="ARBA00022475"/>
    </source>
</evidence>
<evidence type="ECO:0000313" key="10">
    <source>
        <dbReference type="Proteomes" id="UP000439550"/>
    </source>
</evidence>
<dbReference type="PANTHER" id="PTHR43124">
    <property type="entry name" value="PURINE EFFLUX PUMP PBUE"/>
    <property type="match status" value="1"/>
</dbReference>
<dbReference type="Proteomes" id="UP000439550">
    <property type="component" value="Unassembled WGS sequence"/>
</dbReference>
<name>A0A7X1ZAR1_9LACT</name>
<feature type="transmembrane region" description="Helical" evidence="7">
    <location>
        <begin position="271"/>
        <end position="289"/>
    </location>
</feature>
<dbReference type="InterPro" id="IPR011701">
    <property type="entry name" value="MFS"/>
</dbReference>
<protein>
    <submittedName>
        <fullName evidence="9">MFS transporter</fullName>
    </submittedName>
</protein>
<feature type="transmembrane region" description="Helical" evidence="7">
    <location>
        <begin position="129"/>
        <end position="154"/>
    </location>
</feature>
<keyword evidence="3" id="KW-1003">Cell membrane</keyword>